<sequence>MISTNDFHNGLTIELDGTVYQVVDFQHSKTGRGGAFVRSKLKNVEDGGVIEKTFRANEKVNRAHVEQREKQYLYRDGDDYIFMDTETYEQIALSQEQLGEKIDYLKENMVLEVSVYEGRPIDINLPTFVELAVAKTQPGIKGNTVSGGSKPASLESGAVVQVPLFISEGDIVKVDTRTGEYMERV</sequence>
<reference evidence="13" key="1">
    <citation type="submission" date="2019-12" db="EMBL/GenBank/DDBJ databases">
        <authorList>
            <person name="zhang j."/>
            <person name="sun C.M."/>
        </authorList>
    </citation>
    <scope>NUCLEOTIDE SEQUENCE</scope>
    <source>
        <strain evidence="13">NS-1</strain>
    </source>
</reference>
<evidence type="ECO:0000313" key="14">
    <source>
        <dbReference type="Proteomes" id="UP000665020"/>
    </source>
</evidence>
<evidence type="ECO:0000256" key="10">
    <source>
        <dbReference type="RuleBase" id="RU004389"/>
    </source>
</evidence>
<name>A0A8A7KMD4_9FIRM</name>
<dbReference type="UniPathway" id="UPA00345"/>
<dbReference type="InterPro" id="IPR013852">
    <property type="entry name" value="Transl_elong_P/YeiP_CS"/>
</dbReference>
<dbReference type="CDD" id="cd04470">
    <property type="entry name" value="S1_EF-P_repeat_1"/>
    <property type="match status" value="1"/>
</dbReference>
<dbReference type="InterPro" id="IPR020599">
    <property type="entry name" value="Transl_elong_fac_P/YeiP"/>
</dbReference>
<dbReference type="NCBIfam" id="NF001810">
    <property type="entry name" value="PRK00529.1"/>
    <property type="match status" value="1"/>
</dbReference>
<keyword evidence="14" id="KW-1185">Reference proteome</keyword>
<evidence type="ECO:0000256" key="6">
    <source>
        <dbReference type="ARBA" id="ARBA00022917"/>
    </source>
</evidence>
<evidence type="ECO:0000256" key="4">
    <source>
        <dbReference type="ARBA" id="ARBA00022490"/>
    </source>
</evidence>
<dbReference type="PIRSF" id="PIRSF005901">
    <property type="entry name" value="EF-P"/>
    <property type="match status" value="1"/>
</dbReference>
<dbReference type="Gene3D" id="2.30.30.30">
    <property type="match status" value="1"/>
</dbReference>
<evidence type="ECO:0000313" key="13">
    <source>
        <dbReference type="EMBL" id="QTM00008.1"/>
    </source>
</evidence>
<keyword evidence="6 8" id="KW-0648">Protein biosynthesis</keyword>
<keyword evidence="5 8" id="KW-0251">Elongation factor</keyword>
<dbReference type="RefSeq" id="WP_230869794.1">
    <property type="nucleotide sequence ID" value="NZ_CP046640.1"/>
</dbReference>
<evidence type="ECO:0000256" key="2">
    <source>
        <dbReference type="ARBA" id="ARBA00004815"/>
    </source>
</evidence>
<dbReference type="GO" id="GO:0005829">
    <property type="term" value="C:cytosol"/>
    <property type="evidence" value="ECO:0007669"/>
    <property type="project" value="UniProtKB-ARBA"/>
</dbReference>
<accession>A0A8A7KMD4</accession>
<dbReference type="GO" id="GO:0003746">
    <property type="term" value="F:translation elongation factor activity"/>
    <property type="evidence" value="ECO:0007669"/>
    <property type="project" value="UniProtKB-UniRule"/>
</dbReference>
<dbReference type="InterPro" id="IPR013185">
    <property type="entry name" value="Transl_elong_KOW-like"/>
</dbReference>
<dbReference type="Proteomes" id="UP000665020">
    <property type="component" value="Chromosome"/>
</dbReference>
<dbReference type="GO" id="GO:0043043">
    <property type="term" value="P:peptide biosynthetic process"/>
    <property type="evidence" value="ECO:0007669"/>
    <property type="project" value="InterPro"/>
</dbReference>
<dbReference type="FunFam" id="2.40.50.140:FF:000004">
    <property type="entry name" value="Elongation factor P"/>
    <property type="match status" value="1"/>
</dbReference>
<dbReference type="AlphaFoldDB" id="A0A8A7KMD4"/>
<dbReference type="InterPro" id="IPR001059">
    <property type="entry name" value="Transl_elong_P/YeiP_cen"/>
</dbReference>
<dbReference type="FunFam" id="2.40.50.140:FF:000009">
    <property type="entry name" value="Elongation factor P"/>
    <property type="match status" value="1"/>
</dbReference>
<dbReference type="SUPFAM" id="SSF50104">
    <property type="entry name" value="Translation proteins SH3-like domain"/>
    <property type="match status" value="1"/>
</dbReference>
<keyword evidence="4 8" id="KW-0963">Cytoplasm</keyword>
<evidence type="ECO:0000259" key="11">
    <source>
        <dbReference type="SMART" id="SM00841"/>
    </source>
</evidence>
<dbReference type="FunFam" id="2.30.30.30:FF:000003">
    <property type="entry name" value="Elongation factor P"/>
    <property type="match status" value="1"/>
</dbReference>
<gene>
    <name evidence="8 13" type="primary">efp</name>
    <name evidence="13" type="ORF">GM661_11450</name>
</gene>
<dbReference type="InterPro" id="IPR008991">
    <property type="entry name" value="Translation_prot_SH3-like_sf"/>
</dbReference>
<feature type="domain" description="Elongation factor P C-terminal" evidence="11">
    <location>
        <begin position="129"/>
        <end position="184"/>
    </location>
</feature>
<evidence type="ECO:0000259" key="12">
    <source>
        <dbReference type="SMART" id="SM01185"/>
    </source>
</evidence>
<comment type="similarity">
    <text evidence="3 8 10">Belongs to the elongation factor P family.</text>
</comment>
<proteinExistence type="inferred from homology"/>
<evidence type="ECO:0000256" key="1">
    <source>
        <dbReference type="ARBA" id="ARBA00004496"/>
    </source>
</evidence>
<protein>
    <recommendedName>
        <fullName evidence="8 9">Elongation factor P</fullName>
        <shortName evidence="8">EF-P</shortName>
    </recommendedName>
</protein>
<dbReference type="KEGG" id="ifn:GM661_11450"/>
<dbReference type="InterPro" id="IPR012340">
    <property type="entry name" value="NA-bd_OB-fold"/>
</dbReference>
<dbReference type="SUPFAM" id="SSF50249">
    <property type="entry name" value="Nucleic acid-binding proteins"/>
    <property type="match status" value="2"/>
</dbReference>
<dbReference type="SMART" id="SM01185">
    <property type="entry name" value="EFP"/>
    <property type="match status" value="1"/>
</dbReference>
<dbReference type="PROSITE" id="PS01275">
    <property type="entry name" value="EFP"/>
    <property type="match status" value="1"/>
</dbReference>
<feature type="domain" description="Translation elongation factor P/YeiP central" evidence="12">
    <location>
        <begin position="67"/>
        <end position="121"/>
    </location>
</feature>
<organism evidence="13 14">
    <name type="scientific">Iocasia fonsfrigidae</name>
    <dbReference type="NCBI Taxonomy" id="2682810"/>
    <lineage>
        <taxon>Bacteria</taxon>
        <taxon>Bacillati</taxon>
        <taxon>Bacillota</taxon>
        <taxon>Clostridia</taxon>
        <taxon>Halanaerobiales</taxon>
        <taxon>Halanaerobiaceae</taxon>
        <taxon>Iocasia</taxon>
    </lineage>
</organism>
<evidence type="ECO:0000256" key="7">
    <source>
        <dbReference type="ARBA" id="ARBA00025469"/>
    </source>
</evidence>
<dbReference type="HAMAP" id="MF_00141">
    <property type="entry name" value="EF_P"/>
    <property type="match status" value="1"/>
</dbReference>
<dbReference type="InterPro" id="IPR014722">
    <property type="entry name" value="Rib_uL2_dom2"/>
</dbReference>
<evidence type="ECO:0000256" key="8">
    <source>
        <dbReference type="HAMAP-Rule" id="MF_00141"/>
    </source>
</evidence>
<evidence type="ECO:0000256" key="3">
    <source>
        <dbReference type="ARBA" id="ARBA00009479"/>
    </source>
</evidence>
<dbReference type="InterPro" id="IPR015365">
    <property type="entry name" value="Elong-fact-P_C"/>
</dbReference>
<dbReference type="EMBL" id="CP046640">
    <property type="protein sequence ID" value="QTM00008.1"/>
    <property type="molecule type" value="Genomic_DNA"/>
</dbReference>
<evidence type="ECO:0000256" key="5">
    <source>
        <dbReference type="ARBA" id="ARBA00022768"/>
    </source>
</evidence>
<dbReference type="NCBIfam" id="TIGR00038">
    <property type="entry name" value="efp"/>
    <property type="match status" value="1"/>
</dbReference>
<dbReference type="PANTHER" id="PTHR30053">
    <property type="entry name" value="ELONGATION FACTOR P"/>
    <property type="match status" value="1"/>
</dbReference>
<dbReference type="Pfam" id="PF01132">
    <property type="entry name" value="EFP"/>
    <property type="match status" value="1"/>
</dbReference>
<dbReference type="PANTHER" id="PTHR30053:SF12">
    <property type="entry name" value="ELONGATION FACTOR P (EF-P) FAMILY PROTEIN"/>
    <property type="match status" value="1"/>
</dbReference>
<dbReference type="Gene3D" id="2.40.50.140">
    <property type="entry name" value="Nucleic acid-binding proteins"/>
    <property type="match status" value="2"/>
</dbReference>
<comment type="pathway">
    <text evidence="2 8">Protein biosynthesis; polypeptide chain elongation.</text>
</comment>
<dbReference type="SMART" id="SM00841">
    <property type="entry name" value="Elong-fact-P_C"/>
    <property type="match status" value="1"/>
</dbReference>
<evidence type="ECO:0000256" key="9">
    <source>
        <dbReference type="NCBIfam" id="TIGR00038"/>
    </source>
</evidence>
<dbReference type="CDD" id="cd05794">
    <property type="entry name" value="S1_EF-P_repeat_2"/>
    <property type="match status" value="1"/>
</dbReference>
<comment type="subcellular location">
    <subcellularLocation>
        <location evidence="1 8">Cytoplasm</location>
    </subcellularLocation>
</comment>
<dbReference type="InterPro" id="IPR011768">
    <property type="entry name" value="Transl_elongation_fac_P"/>
</dbReference>
<dbReference type="Pfam" id="PF09285">
    <property type="entry name" value="Elong-fact-P_C"/>
    <property type="match status" value="1"/>
</dbReference>
<comment type="function">
    <text evidence="7 8">Involved in peptide bond synthesis. Stimulates efficient translation and peptide-bond synthesis on native or reconstituted 70S ribosomes in vitro. Probably functions indirectly by altering the affinity of the ribosome for aminoacyl-tRNA, thus increasing their reactivity as acceptors for peptidyl transferase.</text>
</comment>
<dbReference type="Pfam" id="PF08207">
    <property type="entry name" value="EFP_N"/>
    <property type="match status" value="1"/>
</dbReference>